<dbReference type="CDD" id="cd00495">
    <property type="entry name" value="Ribosomal_L25_TL5_CTC"/>
    <property type="match status" value="1"/>
</dbReference>
<comment type="similarity">
    <text evidence="5">Belongs to the bacterial ribosomal protein bL25 family. CTC subfamily.</text>
</comment>
<dbReference type="HAMAP" id="MF_01334">
    <property type="entry name" value="Ribosomal_bL25_CTC"/>
    <property type="match status" value="1"/>
</dbReference>
<comment type="caution">
    <text evidence="8">The sequence shown here is derived from an EMBL/GenBank/DDBJ whole genome shotgun (WGS) entry which is preliminary data.</text>
</comment>
<dbReference type="Pfam" id="PF14693">
    <property type="entry name" value="Ribosomal_TL5_C"/>
    <property type="match status" value="1"/>
</dbReference>
<sequence>MNDIHINCNIRNETGKNACHRIRNNGQIPGIIYGRNFSNYSVQFDANELNKIIKEYGENALINVEVEGNTFPAMIKEIQRNPIKGDIIHVDLQKVYETERIHATIPIVLKGKEYVKNIGVIQQQLKNIEIECLPTQVPKNITIDISNLLTGHSLRVSDVEFGEEISVLNDKNEIIVSLASMKNEDGEEVENEEETNLI</sequence>
<dbReference type="InterPro" id="IPR029751">
    <property type="entry name" value="Ribosomal_L25_dom"/>
</dbReference>
<evidence type="ECO:0000259" key="7">
    <source>
        <dbReference type="Pfam" id="PF14693"/>
    </source>
</evidence>
<dbReference type="InterPro" id="IPR001021">
    <property type="entry name" value="Ribosomal_bL25_long"/>
</dbReference>
<evidence type="ECO:0000313" key="9">
    <source>
        <dbReference type="Proteomes" id="UP000029622"/>
    </source>
</evidence>
<dbReference type="InterPro" id="IPR037121">
    <property type="entry name" value="Ribosomal_bL25_C"/>
</dbReference>
<dbReference type="NCBIfam" id="TIGR00731">
    <property type="entry name" value="bL25_bact_ctc"/>
    <property type="match status" value="1"/>
</dbReference>
<keyword evidence="2 5" id="KW-0694">RNA-binding</keyword>
<dbReference type="RefSeq" id="WP_035162489.1">
    <property type="nucleotide sequence ID" value="NZ_AZTB01000011.1"/>
</dbReference>
<comment type="subunit">
    <text evidence="5">Part of the 50S ribosomal subunit; part of the 5S rRNA/L5/L18/L25 subcomplex. Contacts the 5S rRNA. Binds to the 5S rRNA independently of L5 and L18.</text>
</comment>
<evidence type="ECO:0000256" key="5">
    <source>
        <dbReference type="HAMAP-Rule" id="MF_01334"/>
    </source>
</evidence>
<dbReference type="AlphaFoldDB" id="A0A096BJ91"/>
<name>A0A096BJ91_9FIRM</name>
<proteinExistence type="inferred from homology"/>
<reference evidence="8 9" key="1">
    <citation type="submission" date="2013-12" db="EMBL/GenBank/DDBJ databases">
        <title>Draft genome sequence of Caloranaerobacter sp. H53214.</title>
        <authorList>
            <person name="Jiang L.J."/>
            <person name="Shao Z.Z."/>
            <person name="Long M.N."/>
        </authorList>
    </citation>
    <scope>NUCLEOTIDE SEQUENCE [LARGE SCALE GENOMIC DNA]</scope>
    <source>
        <strain evidence="8 9">H53214</strain>
    </source>
</reference>
<dbReference type="InterPro" id="IPR020056">
    <property type="entry name" value="Rbsml_bL25/Gln-tRNA_synth_N"/>
</dbReference>
<dbReference type="EMBL" id="AZTB01000011">
    <property type="protein sequence ID" value="KGG80932.1"/>
    <property type="molecule type" value="Genomic_DNA"/>
</dbReference>
<evidence type="ECO:0000259" key="6">
    <source>
        <dbReference type="Pfam" id="PF01386"/>
    </source>
</evidence>
<dbReference type="InterPro" id="IPR020057">
    <property type="entry name" value="Ribosomal_bL25_b-dom"/>
</dbReference>
<dbReference type="GO" id="GO:0006412">
    <property type="term" value="P:translation"/>
    <property type="evidence" value="ECO:0007669"/>
    <property type="project" value="UniProtKB-UniRule"/>
</dbReference>
<organism evidence="8 9">
    <name type="scientific">Caloranaerobacter azorensis H53214</name>
    <dbReference type="NCBI Taxonomy" id="1156417"/>
    <lineage>
        <taxon>Bacteria</taxon>
        <taxon>Bacillati</taxon>
        <taxon>Bacillota</taxon>
        <taxon>Tissierellia</taxon>
        <taxon>Tissierellales</taxon>
        <taxon>Thermohalobacteraceae</taxon>
        <taxon>Caloranaerobacter</taxon>
    </lineage>
</organism>
<feature type="domain" description="Large ribosomal subunit protein bL25 L25" evidence="6">
    <location>
        <begin position="6"/>
        <end position="92"/>
    </location>
</feature>
<gene>
    <name evidence="5" type="primary">rplY</name>
    <name evidence="5" type="synonym">ctc</name>
    <name evidence="8" type="ORF">Y919_03645</name>
</gene>
<evidence type="ECO:0000256" key="3">
    <source>
        <dbReference type="ARBA" id="ARBA00022980"/>
    </source>
</evidence>
<feature type="domain" description="Large ribosomal subunit protein bL25 beta" evidence="7">
    <location>
        <begin position="101"/>
        <end position="179"/>
    </location>
</feature>
<evidence type="ECO:0000313" key="8">
    <source>
        <dbReference type="EMBL" id="KGG80932.1"/>
    </source>
</evidence>
<evidence type="ECO:0000256" key="4">
    <source>
        <dbReference type="ARBA" id="ARBA00023274"/>
    </source>
</evidence>
<dbReference type="Gene3D" id="2.170.120.20">
    <property type="entry name" value="Ribosomal protein L25, beta domain"/>
    <property type="match status" value="1"/>
</dbReference>
<keyword evidence="1 5" id="KW-0699">rRNA-binding</keyword>
<keyword evidence="4 5" id="KW-0687">Ribonucleoprotein</keyword>
<dbReference type="InterPro" id="IPR011035">
    <property type="entry name" value="Ribosomal_bL25/Gln-tRNA_synth"/>
</dbReference>
<dbReference type="GO" id="GO:0022625">
    <property type="term" value="C:cytosolic large ribosomal subunit"/>
    <property type="evidence" value="ECO:0007669"/>
    <property type="project" value="TreeGrafter"/>
</dbReference>
<accession>A0A096BJ91</accession>
<evidence type="ECO:0000256" key="1">
    <source>
        <dbReference type="ARBA" id="ARBA00022730"/>
    </source>
</evidence>
<comment type="function">
    <text evidence="5">This is one of the proteins that binds to the 5S RNA in the ribosome where it forms part of the central protuberance.</text>
</comment>
<evidence type="ECO:0000256" key="2">
    <source>
        <dbReference type="ARBA" id="ARBA00022884"/>
    </source>
</evidence>
<dbReference type="Gene3D" id="2.40.240.10">
    <property type="entry name" value="Ribosomal Protein L25, Chain P"/>
    <property type="match status" value="1"/>
</dbReference>
<keyword evidence="3 5" id="KW-0689">Ribosomal protein</keyword>
<protein>
    <recommendedName>
        <fullName evidence="5">Large ribosomal subunit protein bL25</fullName>
    </recommendedName>
    <alternativeName>
        <fullName evidence="5">General stress protein CTC</fullName>
    </alternativeName>
</protein>
<dbReference type="Pfam" id="PF01386">
    <property type="entry name" value="Ribosomal_L25p"/>
    <property type="match status" value="1"/>
</dbReference>
<dbReference type="GO" id="GO:0003735">
    <property type="term" value="F:structural constituent of ribosome"/>
    <property type="evidence" value="ECO:0007669"/>
    <property type="project" value="InterPro"/>
</dbReference>
<dbReference type="PANTHER" id="PTHR33284">
    <property type="entry name" value="RIBOSOMAL PROTEIN L25/GLN-TRNA SYNTHETASE, ANTI-CODON-BINDING DOMAIN-CONTAINING PROTEIN"/>
    <property type="match status" value="1"/>
</dbReference>
<dbReference type="PANTHER" id="PTHR33284:SF1">
    <property type="entry name" value="RIBOSOMAL PROTEIN L25_GLN-TRNA SYNTHETASE, ANTI-CODON-BINDING DOMAIN-CONTAINING PROTEIN"/>
    <property type="match status" value="1"/>
</dbReference>
<dbReference type="SUPFAM" id="SSF50715">
    <property type="entry name" value="Ribosomal protein L25-like"/>
    <property type="match status" value="1"/>
</dbReference>
<dbReference type="InterPro" id="IPR020930">
    <property type="entry name" value="Ribosomal_uL5_bac-type"/>
</dbReference>
<dbReference type="GO" id="GO:0008097">
    <property type="term" value="F:5S rRNA binding"/>
    <property type="evidence" value="ECO:0007669"/>
    <property type="project" value="InterPro"/>
</dbReference>
<dbReference type="STRING" id="1156417.Y919_03645"/>
<dbReference type="Proteomes" id="UP000029622">
    <property type="component" value="Unassembled WGS sequence"/>
</dbReference>